<name>A0AC60Q8V6_IXOPE</name>
<organism evidence="1 2">
    <name type="scientific">Ixodes persulcatus</name>
    <name type="common">Taiga tick</name>
    <dbReference type="NCBI Taxonomy" id="34615"/>
    <lineage>
        <taxon>Eukaryota</taxon>
        <taxon>Metazoa</taxon>
        <taxon>Ecdysozoa</taxon>
        <taxon>Arthropoda</taxon>
        <taxon>Chelicerata</taxon>
        <taxon>Arachnida</taxon>
        <taxon>Acari</taxon>
        <taxon>Parasitiformes</taxon>
        <taxon>Ixodida</taxon>
        <taxon>Ixodoidea</taxon>
        <taxon>Ixodidae</taxon>
        <taxon>Ixodinae</taxon>
        <taxon>Ixodes</taxon>
    </lineage>
</organism>
<evidence type="ECO:0000313" key="2">
    <source>
        <dbReference type="Proteomes" id="UP000805193"/>
    </source>
</evidence>
<keyword evidence="2" id="KW-1185">Reference proteome</keyword>
<evidence type="ECO:0000313" key="1">
    <source>
        <dbReference type="EMBL" id="KAG0430366.1"/>
    </source>
</evidence>
<comment type="caution">
    <text evidence="1">The sequence shown here is derived from an EMBL/GenBank/DDBJ whole genome shotgun (WGS) entry which is preliminary data.</text>
</comment>
<reference evidence="1 2" key="1">
    <citation type="journal article" date="2020" name="Cell">
        <title>Large-Scale Comparative Analyses of Tick Genomes Elucidate Their Genetic Diversity and Vector Capacities.</title>
        <authorList>
            <consortium name="Tick Genome and Microbiome Consortium (TIGMIC)"/>
            <person name="Jia N."/>
            <person name="Wang J."/>
            <person name="Shi W."/>
            <person name="Du L."/>
            <person name="Sun Y."/>
            <person name="Zhan W."/>
            <person name="Jiang J.F."/>
            <person name="Wang Q."/>
            <person name="Zhang B."/>
            <person name="Ji P."/>
            <person name="Bell-Sakyi L."/>
            <person name="Cui X.M."/>
            <person name="Yuan T.T."/>
            <person name="Jiang B.G."/>
            <person name="Yang W.F."/>
            <person name="Lam T.T."/>
            <person name="Chang Q.C."/>
            <person name="Ding S.J."/>
            <person name="Wang X.J."/>
            <person name="Zhu J.G."/>
            <person name="Ruan X.D."/>
            <person name="Zhao L."/>
            <person name="Wei J.T."/>
            <person name="Ye R.Z."/>
            <person name="Que T.C."/>
            <person name="Du C.H."/>
            <person name="Zhou Y.H."/>
            <person name="Cheng J.X."/>
            <person name="Dai P.F."/>
            <person name="Guo W.B."/>
            <person name="Han X.H."/>
            <person name="Huang E.J."/>
            <person name="Li L.F."/>
            <person name="Wei W."/>
            <person name="Gao Y.C."/>
            <person name="Liu J.Z."/>
            <person name="Shao H.Z."/>
            <person name="Wang X."/>
            <person name="Wang C.C."/>
            <person name="Yang T.C."/>
            <person name="Huo Q.B."/>
            <person name="Li W."/>
            <person name="Chen H.Y."/>
            <person name="Chen S.E."/>
            <person name="Zhou L.G."/>
            <person name="Ni X.B."/>
            <person name="Tian J.H."/>
            <person name="Sheng Y."/>
            <person name="Liu T."/>
            <person name="Pan Y.S."/>
            <person name="Xia L.Y."/>
            <person name="Li J."/>
            <person name="Zhao F."/>
            <person name="Cao W.C."/>
        </authorList>
    </citation>
    <scope>NUCLEOTIDE SEQUENCE [LARGE SCALE GENOMIC DNA]</scope>
    <source>
        <strain evidence="1">Iper-2018</strain>
    </source>
</reference>
<dbReference type="Proteomes" id="UP000805193">
    <property type="component" value="Unassembled WGS sequence"/>
</dbReference>
<accession>A0AC60Q8V6</accession>
<dbReference type="EMBL" id="JABSTQ010009331">
    <property type="protein sequence ID" value="KAG0430366.1"/>
    <property type="molecule type" value="Genomic_DNA"/>
</dbReference>
<gene>
    <name evidence="1" type="ORF">HPB47_022745</name>
</gene>
<sequence>MKETYEATIMTTRSTVAVIEYLLTDLKFKYVLTRPFNSDPVESLFSCFCQFSGGNDRVDARAAAFTAEKLLKVYRLISGICIGSCLASALSEVYITAVDCAVQSALGVVAPGVHIFRYVDDYLVIPDPLREHGRECSKNEEPGSQYPTATPCKASCQTQFSSTRGLGSSGDRNGREPQLLGSHNRLGEEAPGTSLSPKSKSFKPLTKQARRRKDMTPTKTSRRNSPNHFPPPSSPGDPVACTVAVHVFRNGWAPKAGASRALLRCDDDRF</sequence>
<protein>
    <submittedName>
        <fullName evidence="1">Uncharacterized protein</fullName>
    </submittedName>
</protein>
<proteinExistence type="predicted"/>